<accession>A0ABT4G9Y4</accession>
<dbReference type="RefSeq" id="WP_244280152.1">
    <property type="nucleotide sequence ID" value="NZ_JAMDMW010000013.1"/>
</dbReference>
<name>A0ABT4G9Y4_9BACL</name>
<reference evidence="2 3" key="1">
    <citation type="submission" date="2022-05" db="EMBL/GenBank/DDBJ databases">
        <title>Genome Sequencing of Bee-Associated Microbes.</title>
        <authorList>
            <person name="Dunlap C."/>
        </authorList>
    </citation>
    <scope>NUCLEOTIDE SEQUENCE [LARGE SCALE GENOMIC DNA]</scope>
    <source>
        <strain evidence="2 3">NRRL B-14421</strain>
    </source>
</reference>
<proteinExistence type="predicted"/>
<evidence type="ECO:0000313" key="2">
    <source>
        <dbReference type="EMBL" id="MCY9693000.1"/>
    </source>
</evidence>
<dbReference type="Proteomes" id="UP001527099">
    <property type="component" value="Unassembled WGS sequence"/>
</dbReference>
<evidence type="ECO:0000313" key="3">
    <source>
        <dbReference type="Proteomes" id="UP001527099"/>
    </source>
</evidence>
<gene>
    <name evidence="2" type="ORF">M5X19_08835</name>
</gene>
<dbReference type="InterPro" id="IPR034660">
    <property type="entry name" value="DinB/YfiT-like"/>
</dbReference>
<organism evidence="2 3">
    <name type="scientific">Paenibacillus alginolyticus</name>
    <dbReference type="NCBI Taxonomy" id="59839"/>
    <lineage>
        <taxon>Bacteria</taxon>
        <taxon>Bacillati</taxon>
        <taxon>Bacillota</taxon>
        <taxon>Bacilli</taxon>
        <taxon>Bacillales</taxon>
        <taxon>Paenibacillaceae</taxon>
        <taxon>Paenibacillus</taxon>
    </lineage>
</organism>
<dbReference type="Gene3D" id="1.20.120.450">
    <property type="entry name" value="dinb family like domain"/>
    <property type="match status" value="1"/>
</dbReference>
<dbReference type="EMBL" id="JAMDMX010000025">
    <property type="protein sequence ID" value="MCY9693000.1"/>
    <property type="molecule type" value="Genomic_DNA"/>
</dbReference>
<sequence>MRTIEHYLFKQLAFVRGQTLKLMDGVTEETADRIPDGFRNTIRWQLGHIYVVLERFAFQYLGLPIRLPEGFKEQFEYGTTPLNWPDSALVPTLPELENLLKDQQGRIRDVLDLRMHEKIVPPYTTSAGMTLETPEQFLSFNLYHEGMHISIIKLYKILLRDSSSM</sequence>
<feature type="domain" description="DinB-like" evidence="1">
    <location>
        <begin position="11"/>
        <end position="152"/>
    </location>
</feature>
<keyword evidence="3" id="KW-1185">Reference proteome</keyword>
<protein>
    <submittedName>
        <fullName evidence="2">DinB family protein</fullName>
    </submittedName>
</protein>
<dbReference type="SUPFAM" id="SSF109854">
    <property type="entry name" value="DinB/YfiT-like putative metalloenzymes"/>
    <property type="match status" value="1"/>
</dbReference>
<dbReference type="InterPro" id="IPR024775">
    <property type="entry name" value="DinB-like"/>
</dbReference>
<evidence type="ECO:0000259" key="1">
    <source>
        <dbReference type="Pfam" id="PF12867"/>
    </source>
</evidence>
<dbReference type="Pfam" id="PF12867">
    <property type="entry name" value="DinB_2"/>
    <property type="match status" value="1"/>
</dbReference>
<comment type="caution">
    <text evidence="2">The sequence shown here is derived from an EMBL/GenBank/DDBJ whole genome shotgun (WGS) entry which is preliminary data.</text>
</comment>